<dbReference type="PROSITE" id="PS50271">
    <property type="entry name" value="ZF_UBP"/>
    <property type="match status" value="1"/>
</dbReference>
<evidence type="ECO:0000259" key="7">
    <source>
        <dbReference type="PROSITE" id="PS50271"/>
    </source>
</evidence>
<dbReference type="GO" id="GO:0061630">
    <property type="term" value="F:ubiquitin protein ligase activity"/>
    <property type="evidence" value="ECO:0007669"/>
    <property type="project" value="TreeGrafter"/>
</dbReference>
<dbReference type="Pfam" id="PF13639">
    <property type="entry name" value="zf-RING_2"/>
    <property type="match status" value="1"/>
</dbReference>
<comment type="caution">
    <text evidence="8">The sequence shown here is derived from an EMBL/GenBank/DDBJ whole genome shotgun (WGS) entry which is preliminary data.</text>
</comment>
<evidence type="ECO:0000256" key="5">
    <source>
        <dbReference type="SAM" id="Coils"/>
    </source>
</evidence>
<protein>
    <recommendedName>
        <fullName evidence="10">BRCA1-associated protein</fullName>
    </recommendedName>
</protein>
<feature type="domain" description="RING-type" evidence="6">
    <location>
        <begin position="174"/>
        <end position="214"/>
    </location>
</feature>
<dbReference type="PANTHER" id="PTHR24007">
    <property type="entry name" value="BRCA1-ASSOCIATED PROTEIN"/>
    <property type="match status" value="1"/>
</dbReference>
<accession>A0A1V9ZL57</accession>
<keyword evidence="9" id="KW-1185">Reference proteome</keyword>
<dbReference type="EMBL" id="JNBS01001847">
    <property type="protein sequence ID" value="OQR98728.1"/>
    <property type="molecule type" value="Genomic_DNA"/>
</dbReference>
<dbReference type="InterPro" id="IPR011422">
    <property type="entry name" value="BRAP2/ETP1_RRM"/>
</dbReference>
<dbReference type="PANTHER" id="PTHR24007:SF7">
    <property type="entry name" value="BRCA1-ASSOCIATED PROTEIN"/>
    <property type="match status" value="1"/>
</dbReference>
<keyword evidence="1" id="KW-0479">Metal-binding</keyword>
<reference evidence="8 9" key="1">
    <citation type="journal article" date="2014" name="Genome Biol. Evol.">
        <title>The secreted proteins of Achlya hypogyna and Thraustotheca clavata identify the ancestral oomycete secretome and reveal gene acquisitions by horizontal gene transfer.</title>
        <authorList>
            <person name="Misner I."/>
            <person name="Blouin N."/>
            <person name="Leonard G."/>
            <person name="Richards T.A."/>
            <person name="Lane C.E."/>
        </authorList>
    </citation>
    <scope>NUCLEOTIDE SEQUENCE [LARGE SCALE GENOMIC DNA]</scope>
    <source>
        <strain evidence="8 9">ATCC 34112</strain>
    </source>
</reference>
<dbReference type="InterPro" id="IPR001841">
    <property type="entry name" value="Znf_RING"/>
</dbReference>
<evidence type="ECO:0000313" key="8">
    <source>
        <dbReference type="EMBL" id="OQR98728.1"/>
    </source>
</evidence>
<feature type="domain" description="UBP-type" evidence="7">
    <location>
        <begin position="208"/>
        <end position="300"/>
    </location>
</feature>
<dbReference type="GO" id="GO:0008270">
    <property type="term" value="F:zinc ion binding"/>
    <property type="evidence" value="ECO:0007669"/>
    <property type="project" value="UniProtKB-KW"/>
</dbReference>
<dbReference type="SMART" id="SM00290">
    <property type="entry name" value="ZnF_UBP"/>
    <property type="match status" value="1"/>
</dbReference>
<gene>
    <name evidence="8" type="ORF">THRCLA_21879</name>
</gene>
<evidence type="ECO:0008006" key="10">
    <source>
        <dbReference type="Google" id="ProtNLM"/>
    </source>
</evidence>
<dbReference type="InterPro" id="IPR047243">
    <property type="entry name" value="RING-H2_BRAP2"/>
</dbReference>
<keyword evidence="3" id="KW-0862">Zinc</keyword>
<dbReference type="CDD" id="cd16457">
    <property type="entry name" value="RING-H2_BRAP2"/>
    <property type="match status" value="1"/>
</dbReference>
<dbReference type="Proteomes" id="UP000243217">
    <property type="component" value="Unassembled WGS sequence"/>
</dbReference>
<dbReference type="SUPFAM" id="SSF57850">
    <property type="entry name" value="RING/U-box"/>
    <property type="match status" value="1"/>
</dbReference>
<evidence type="ECO:0000313" key="9">
    <source>
        <dbReference type="Proteomes" id="UP000243217"/>
    </source>
</evidence>
<proteinExistence type="predicted"/>
<evidence type="ECO:0000256" key="4">
    <source>
        <dbReference type="PROSITE-ProRule" id="PRU00502"/>
    </source>
</evidence>
<dbReference type="Gene3D" id="3.30.40.10">
    <property type="entry name" value="Zinc/RING finger domain, C3HC4 (zinc finger)"/>
    <property type="match status" value="2"/>
</dbReference>
<sequence length="452" mass="51690">MATFHVRVEGEASVEFQVGNPRVEVLSGHLRLFRSSIDEESKQQSRLSSATIVQLDLTLVGFVSLPPHIGPLELLEFSAAFRSDIILLRLLRDARHPSRLALVQFTSALKAAQFYEAFNGTLFNSLEPDRCSLVFVEKIEFVPSLPASAIASVNGHRVVTGMLPPDGLVEIPTCPVCLDRLDASASGILTTLCNHTFHCDCLFRWEESSCPVCRFSHGDLVSTCEVCETTEHLWICLICGHVGCGRYSNEHAKQHYQETLHAYSLELETQRVWDYAGDGYVHRLILNKQDGKFVEFPNPNGNREGEEDEHIKLEKLAAEYNFLLTSQLEEQRMFYERKLAAMDDSTQHRALEQEKKSLKRQNELLVKKARQLEEELAFVRELNKSLIENQKSWKERVQIAEEKFSALEQSTQQRVDDLEAQIKDLMFYLDTQNKVENSVHKREIQVYLLLSY</sequence>
<dbReference type="GO" id="GO:0016567">
    <property type="term" value="P:protein ubiquitination"/>
    <property type="evidence" value="ECO:0007669"/>
    <property type="project" value="TreeGrafter"/>
</dbReference>
<name>A0A1V9ZL57_9STRA</name>
<dbReference type="AlphaFoldDB" id="A0A1V9ZL57"/>
<dbReference type="InterPro" id="IPR001607">
    <property type="entry name" value="Znf_UBP"/>
</dbReference>
<dbReference type="Pfam" id="PF07576">
    <property type="entry name" value="BRAP2"/>
    <property type="match status" value="1"/>
</dbReference>
<dbReference type="Pfam" id="PF02148">
    <property type="entry name" value="zf-UBP"/>
    <property type="match status" value="1"/>
</dbReference>
<evidence type="ECO:0000259" key="6">
    <source>
        <dbReference type="PROSITE" id="PS50089"/>
    </source>
</evidence>
<evidence type="ECO:0000256" key="3">
    <source>
        <dbReference type="ARBA" id="ARBA00022833"/>
    </source>
</evidence>
<dbReference type="GO" id="GO:0005737">
    <property type="term" value="C:cytoplasm"/>
    <property type="evidence" value="ECO:0007669"/>
    <property type="project" value="TreeGrafter"/>
</dbReference>
<organism evidence="8 9">
    <name type="scientific">Thraustotheca clavata</name>
    <dbReference type="NCBI Taxonomy" id="74557"/>
    <lineage>
        <taxon>Eukaryota</taxon>
        <taxon>Sar</taxon>
        <taxon>Stramenopiles</taxon>
        <taxon>Oomycota</taxon>
        <taxon>Saprolegniomycetes</taxon>
        <taxon>Saprolegniales</taxon>
        <taxon>Achlyaceae</taxon>
        <taxon>Thraustotheca</taxon>
    </lineage>
</organism>
<dbReference type="STRING" id="74557.A0A1V9ZL57"/>
<dbReference type="InterPro" id="IPR013083">
    <property type="entry name" value="Znf_RING/FYVE/PHD"/>
</dbReference>
<evidence type="ECO:0000256" key="1">
    <source>
        <dbReference type="ARBA" id="ARBA00022723"/>
    </source>
</evidence>
<keyword evidence="5" id="KW-0175">Coiled coil</keyword>
<feature type="coiled-coil region" evidence="5">
    <location>
        <begin position="341"/>
        <end position="410"/>
    </location>
</feature>
<dbReference type="GO" id="GO:0007265">
    <property type="term" value="P:Ras protein signal transduction"/>
    <property type="evidence" value="ECO:0007669"/>
    <property type="project" value="TreeGrafter"/>
</dbReference>
<dbReference type="SMART" id="SM00184">
    <property type="entry name" value="RING"/>
    <property type="match status" value="1"/>
</dbReference>
<evidence type="ECO:0000256" key="2">
    <source>
        <dbReference type="ARBA" id="ARBA00022771"/>
    </source>
</evidence>
<keyword evidence="2 4" id="KW-0863">Zinc-finger</keyword>
<dbReference type="PROSITE" id="PS50089">
    <property type="entry name" value="ZF_RING_2"/>
    <property type="match status" value="1"/>
</dbReference>
<dbReference type="OrthoDB" id="273556at2759"/>